<proteinExistence type="predicted"/>
<evidence type="ECO:0000313" key="1">
    <source>
        <dbReference type="EMBL" id="KAF3445125.1"/>
    </source>
</evidence>
<organism evidence="1 2">
    <name type="scientific">Rhamnella rubrinervis</name>
    <dbReference type="NCBI Taxonomy" id="2594499"/>
    <lineage>
        <taxon>Eukaryota</taxon>
        <taxon>Viridiplantae</taxon>
        <taxon>Streptophyta</taxon>
        <taxon>Embryophyta</taxon>
        <taxon>Tracheophyta</taxon>
        <taxon>Spermatophyta</taxon>
        <taxon>Magnoliopsida</taxon>
        <taxon>eudicotyledons</taxon>
        <taxon>Gunneridae</taxon>
        <taxon>Pentapetalae</taxon>
        <taxon>rosids</taxon>
        <taxon>fabids</taxon>
        <taxon>Rosales</taxon>
        <taxon>Rhamnaceae</taxon>
        <taxon>rhamnoid group</taxon>
        <taxon>Rhamneae</taxon>
        <taxon>Rhamnella</taxon>
    </lineage>
</organism>
<comment type="caution">
    <text evidence="1">The sequence shown here is derived from an EMBL/GenBank/DDBJ whole genome shotgun (WGS) entry which is preliminary data.</text>
</comment>
<name>A0A8K0H414_9ROSA</name>
<keyword evidence="2" id="KW-1185">Reference proteome</keyword>
<sequence length="185" mass="20299">MLPKLSSPQGVSKIMRIFYVASCEGTSLMRQCWASATVASNMLHSSSPYKFLESDAWLLTTWSWVRFPQTAPTVVAKFSYVQSRAEPCCVGRVCGPLSGSKAWREPSRDGWARPRVSWEWPQVGPGVLSLDSGVMGCTCGAVAGNRWMKKALLNNPNAPEMSDGYGPRQTTTVKANDAEEWTSSI</sequence>
<evidence type="ECO:0000313" key="2">
    <source>
        <dbReference type="Proteomes" id="UP000796880"/>
    </source>
</evidence>
<accession>A0A8K0H414</accession>
<dbReference type="EMBL" id="VOIH02000006">
    <property type="protein sequence ID" value="KAF3445125.1"/>
    <property type="molecule type" value="Genomic_DNA"/>
</dbReference>
<dbReference type="AlphaFoldDB" id="A0A8K0H414"/>
<protein>
    <submittedName>
        <fullName evidence="1">Uncharacterized protein</fullName>
    </submittedName>
</protein>
<dbReference type="Proteomes" id="UP000796880">
    <property type="component" value="Unassembled WGS sequence"/>
</dbReference>
<reference evidence="1" key="1">
    <citation type="submission" date="2020-03" db="EMBL/GenBank/DDBJ databases">
        <title>A high-quality chromosome-level genome assembly of a woody plant with both climbing and erect habits, Rhamnella rubrinervis.</title>
        <authorList>
            <person name="Lu Z."/>
            <person name="Yang Y."/>
            <person name="Zhu X."/>
            <person name="Sun Y."/>
        </authorList>
    </citation>
    <scope>NUCLEOTIDE SEQUENCE</scope>
    <source>
        <strain evidence="1">BYM</strain>
        <tissue evidence="1">Leaf</tissue>
    </source>
</reference>
<gene>
    <name evidence="1" type="ORF">FNV43_RR14818</name>
</gene>